<evidence type="ECO:0000259" key="2">
    <source>
        <dbReference type="Pfam" id="PF00144"/>
    </source>
</evidence>
<keyword evidence="1" id="KW-0812">Transmembrane</keyword>
<dbReference type="Pfam" id="PF00144">
    <property type="entry name" value="Beta-lactamase"/>
    <property type="match status" value="1"/>
</dbReference>
<reference evidence="3 4" key="1">
    <citation type="submission" date="2016-08" db="EMBL/GenBank/DDBJ databases">
        <title>Hymenobacter coccineus sp. nov., Hymenobacter lapidarius sp. nov. and Hymenobacter glacialis sp. nov., isolated from Antarctic soil.</title>
        <authorList>
            <person name="Sedlacek I."/>
            <person name="Kralova S."/>
            <person name="Kyrova K."/>
            <person name="Maslanova I."/>
            <person name="Stankova E."/>
            <person name="Vrbovska V."/>
            <person name="Nemec M."/>
            <person name="Bartak M."/>
            <person name="Svec P."/>
            <person name="Busse H.-J."/>
            <person name="Pantucek R."/>
        </authorList>
    </citation>
    <scope>NUCLEOTIDE SEQUENCE [LARGE SCALE GENOMIC DNA]</scope>
    <source>
        <strain evidence="3 4">CCM 8649</strain>
    </source>
</reference>
<dbReference type="AlphaFoldDB" id="A0A1G1TKL6"/>
<dbReference type="PANTHER" id="PTHR46825:SF9">
    <property type="entry name" value="BETA-LACTAMASE-RELATED DOMAIN-CONTAINING PROTEIN"/>
    <property type="match status" value="1"/>
</dbReference>
<dbReference type="InterPro" id="IPR001466">
    <property type="entry name" value="Beta-lactam-related"/>
</dbReference>
<name>A0A1G1TKL6_9BACT</name>
<dbReference type="InterPro" id="IPR012338">
    <property type="entry name" value="Beta-lactam/transpept-like"/>
</dbReference>
<comment type="caution">
    <text evidence="3">The sequence shown here is derived from an EMBL/GenBank/DDBJ whole genome shotgun (WGS) entry which is preliminary data.</text>
</comment>
<keyword evidence="4" id="KW-1185">Reference proteome</keyword>
<keyword evidence="1" id="KW-0472">Membrane</keyword>
<keyword evidence="1" id="KW-1133">Transmembrane helix</keyword>
<feature type="transmembrane region" description="Helical" evidence="1">
    <location>
        <begin position="509"/>
        <end position="528"/>
    </location>
</feature>
<evidence type="ECO:0000313" key="4">
    <source>
        <dbReference type="Proteomes" id="UP000177506"/>
    </source>
</evidence>
<proteinExistence type="predicted"/>
<feature type="domain" description="Beta-lactamase-related" evidence="2">
    <location>
        <begin position="26"/>
        <end position="348"/>
    </location>
</feature>
<dbReference type="EMBL" id="MDZA01000062">
    <property type="protein sequence ID" value="OGX91409.1"/>
    <property type="molecule type" value="Genomic_DNA"/>
</dbReference>
<feature type="transmembrane region" description="Helical" evidence="1">
    <location>
        <begin position="548"/>
        <end position="569"/>
    </location>
</feature>
<dbReference type="Gene3D" id="3.40.710.10">
    <property type="entry name" value="DD-peptidase/beta-lactamase superfamily"/>
    <property type="match status" value="1"/>
</dbReference>
<dbReference type="SUPFAM" id="SSF56601">
    <property type="entry name" value="beta-lactamase/transpeptidase-like"/>
    <property type="match status" value="1"/>
</dbReference>
<evidence type="ECO:0000256" key="1">
    <source>
        <dbReference type="SAM" id="Phobius"/>
    </source>
</evidence>
<dbReference type="RefSeq" id="WP_070741602.1">
    <property type="nucleotide sequence ID" value="NZ_MDZA01000062.1"/>
</dbReference>
<dbReference type="Proteomes" id="UP000177506">
    <property type="component" value="Unassembled WGS sequence"/>
</dbReference>
<dbReference type="InterPro" id="IPR050491">
    <property type="entry name" value="AmpC-like"/>
</dbReference>
<protein>
    <recommendedName>
        <fullName evidence="2">Beta-lactamase-related domain-containing protein</fullName>
    </recommendedName>
</protein>
<sequence length="610" mass="66419">MATAAGGPAQAQRASHVISSVPELTDSIRRVMAKEQIPGLLLVLATRDSVLFAGGLGEANRATHQPVTAHTLFRIGSITKSFVALGLLQLIEQGKLHLNDEVRKIAPEVPIDNPWEATDPVRVVHLLEHTAGFDDMLPNHTINQGPLLRGVAEVAVFRPELRCRWRPGERTAYSNPGYQVAGYLLEKLSGQPYEQYLTRHLLRPLGMPDATPTQHPAALPQLAQGYIYTAGHYEPQPPHEIYAGAAGSMNASAADLARYVQFFLRDGRTAEGTALVQPASLREMETVHSTLAARSGLPTGYGLGNEAIVRSGFVFQGHGGYLPGFTSAMLYNRELGLGYALSFNVDPGTATIGRLVRQYMLRQVPHRPLPASVALDATEASAYLGHYRFASPRNTYKFLDEILGGGSLERRGNLLLLLPLLGKPDTLLATSPRTFRRPAEPVGSVVLTRDTEGHRVLESRGQYLVKIGFWWWLQPVLLALSTLLVVTAGLAGLIWLGYALRRRLPSAQVLPRLLPLPAALAFAATLWAGNSATVHWGSLGIVNTESVLLFAAPLVFTVCAVAGLGLLLYRFNQFRSRLAAWYLLLTYGGLGFLVAVLGSYGWLGMRLWSV</sequence>
<organism evidence="3 4">
    <name type="scientific">Hymenobacter coccineus</name>
    <dbReference type="NCBI Taxonomy" id="1908235"/>
    <lineage>
        <taxon>Bacteria</taxon>
        <taxon>Pseudomonadati</taxon>
        <taxon>Bacteroidota</taxon>
        <taxon>Cytophagia</taxon>
        <taxon>Cytophagales</taxon>
        <taxon>Hymenobacteraceae</taxon>
        <taxon>Hymenobacter</taxon>
    </lineage>
</organism>
<feature type="transmembrane region" description="Helical" evidence="1">
    <location>
        <begin position="469"/>
        <end position="497"/>
    </location>
</feature>
<evidence type="ECO:0000313" key="3">
    <source>
        <dbReference type="EMBL" id="OGX91409.1"/>
    </source>
</evidence>
<gene>
    <name evidence="3" type="ORF">BEN49_19910</name>
</gene>
<accession>A0A1G1TKL6</accession>
<dbReference type="PANTHER" id="PTHR46825">
    <property type="entry name" value="D-ALANYL-D-ALANINE-CARBOXYPEPTIDASE/ENDOPEPTIDASE AMPH"/>
    <property type="match status" value="1"/>
</dbReference>
<dbReference type="OrthoDB" id="9793489at2"/>
<feature type="transmembrane region" description="Helical" evidence="1">
    <location>
        <begin position="581"/>
        <end position="603"/>
    </location>
</feature>